<evidence type="ECO:0000313" key="2">
    <source>
        <dbReference type="Proteomes" id="UP000805614"/>
    </source>
</evidence>
<sequence>MSLALWPVFEDGRSHGLTDEGVTLLESPLADPLLRFDAYAALMIPDHFTGDPDGLVVGAEPSWYEPRDAIRTIDAIRTTLGPSDLNLAGALTALEGVLIAAAARGTRFHFTVA</sequence>
<comment type="caution">
    <text evidence="1">The sequence shown here is derived from an EMBL/GenBank/DDBJ whole genome shotgun (WGS) entry which is preliminary data.</text>
</comment>
<dbReference type="Proteomes" id="UP000805614">
    <property type="component" value="Unassembled WGS sequence"/>
</dbReference>
<evidence type="ECO:0000313" key="1">
    <source>
        <dbReference type="EMBL" id="MBC6470009.1"/>
    </source>
</evidence>
<reference evidence="1 2" key="1">
    <citation type="submission" date="2020-06" db="EMBL/GenBank/DDBJ databases">
        <title>Actinomadura xiongansis sp. nov., isolated from soil of Baiyangdian.</title>
        <authorList>
            <person name="Zhang X."/>
        </authorList>
    </citation>
    <scope>NUCLEOTIDE SEQUENCE [LARGE SCALE GENOMIC DNA]</scope>
    <source>
        <strain evidence="1 2">HBUM206468</strain>
    </source>
</reference>
<accession>A0ABR7LZN5</accession>
<proteinExistence type="predicted"/>
<gene>
    <name evidence="1" type="ORF">HKK74_31645</name>
</gene>
<keyword evidence="2" id="KW-1185">Reference proteome</keyword>
<dbReference type="RefSeq" id="WP_187247058.1">
    <property type="nucleotide sequence ID" value="NZ_BAAAOK010000036.1"/>
</dbReference>
<dbReference type="EMBL" id="JABVEC010000035">
    <property type="protein sequence ID" value="MBC6470009.1"/>
    <property type="molecule type" value="Genomic_DNA"/>
</dbReference>
<name>A0ABR7LZN5_9ACTN</name>
<organism evidence="1 2">
    <name type="scientific">Actinomadura alba</name>
    <dbReference type="NCBI Taxonomy" id="406431"/>
    <lineage>
        <taxon>Bacteria</taxon>
        <taxon>Bacillati</taxon>
        <taxon>Actinomycetota</taxon>
        <taxon>Actinomycetes</taxon>
        <taxon>Streptosporangiales</taxon>
        <taxon>Thermomonosporaceae</taxon>
        <taxon>Actinomadura</taxon>
    </lineage>
</organism>
<protein>
    <submittedName>
        <fullName evidence="1">Uncharacterized protein</fullName>
    </submittedName>
</protein>